<dbReference type="Pfam" id="PF09174">
    <property type="entry name" value="Maf1"/>
    <property type="match status" value="2"/>
</dbReference>
<accession>A0ABY6KL51</accession>
<sequence>MKYLENTALERISSALTFDTSVSKIITRLESYSCKLVAEEKKLYKVKMVEDWKEYEEQALSPPEHCFVFPGCSPSVSAGTISNKTLFYLIATLNASFCPDYDFSQAHSEEFSQVPDFNWAKRAIDDCLYAGAHEQYKELQPHVWSILDQEISMADCDIYRKHKFQELMLLELFYATVSPVGGCSYNPELEPFGDEGCLWTFNYFFYNKKLKRIVFFTCKSIRALDSARLQVRPVAELAAWCTLTLDVPRFIPWADLRSKCFSGHGADIALRLALHALPHPASRRAICAACGSSNGSLTHRYWSC</sequence>
<gene>
    <name evidence="3" type="ORF">LAZ67_6004050</name>
</gene>
<dbReference type="EMBL" id="CP092868">
    <property type="protein sequence ID" value="UYV69599.1"/>
    <property type="molecule type" value="Genomic_DNA"/>
</dbReference>
<evidence type="ECO:0000313" key="4">
    <source>
        <dbReference type="Proteomes" id="UP001235939"/>
    </source>
</evidence>
<protein>
    <recommendedName>
        <fullName evidence="2">Repressor of RNA polymerase III transcription MAF1 homolog</fullName>
    </recommendedName>
</protein>
<dbReference type="PANTHER" id="PTHR22504:SF0">
    <property type="entry name" value="REPRESSOR OF RNA POLYMERASE III TRANSCRIPTION MAF1 HOMOLOG"/>
    <property type="match status" value="1"/>
</dbReference>
<dbReference type="InterPro" id="IPR015257">
    <property type="entry name" value="Maf1"/>
</dbReference>
<dbReference type="Proteomes" id="UP001235939">
    <property type="component" value="Chromosome 06"/>
</dbReference>
<evidence type="ECO:0000256" key="1">
    <source>
        <dbReference type="ARBA" id="ARBA00006231"/>
    </source>
</evidence>
<reference evidence="3 4" key="1">
    <citation type="submission" date="2022-01" db="EMBL/GenBank/DDBJ databases">
        <title>A chromosomal length assembly of Cordylochernes scorpioides.</title>
        <authorList>
            <person name="Zeh D."/>
            <person name="Zeh J."/>
        </authorList>
    </citation>
    <scope>NUCLEOTIDE SEQUENCE [LARGE SCALE GENOMIC DNA]</scope>
    <source>
        <strain evidence="3">IN4F17</strain>
        <tissue evidence="3">Whole Body</tissue>
    </source>
</reference>
<name>A0ABY6KL51_9ARAC</name>
<proteinExistence type="inferred from homology"/>
<dbReference type="Gene3D" id="3.40.1000.50">
    <property type="entry name" value="Repressor of RNA polymerase III transcription Maf1"/>
    <property type="match status" value="1"/>
</dbReference>
<evidence type="ECO:0000256" key="2">
    <source>
        <dbReference type="ARBA" id="ARBA00020829"/>
    </source>
</evidence>
<evidence type="ECO:0000313" key="3">
    <source>
        <dbReference type="EMBL" id="UYV69599.1"/>
    </source>
</evidence>
<keyword evidence="4" id="KW-1185">Reference proteome</keyword>
<comment type="similarity">
    <text evidence="1">Belongs to the MAF1 family.</text>
</comment>
<organism evidence="3 4">
    <name type="scientific">Cordylochernes scorpioides</name>
    <dbReference type="NCBI Taxonomy" id="51811"/>
    <lineage>
        <taxon>Eukaryota</taxon>
        <taxon>Metazoa</taxon>
        <taxon>Ecdysozoa</taxon>
        <taxon>Arthropoda</taxon>
        <taxon>Chelicerata</taxon>
        <taxon>Arachnida</taxon>
        <taxon>Pseudoscorpiones</taxon>
        <taxon>Cheliferoidea</taxon>
        <taxon>Chernetidae</taxon>
        <taxon>Cordylochernes</taxon>
    </lineage>
</organism>
<dbReference type="InterPro" id="IPR038564">
    <property type="entry name" value="Maf1_sf"/>
</dbReference>
<dbReference type="PANTHER" id="PTHR22504">
    <property type="entry name" value="REPRESSOR OF RNA POLYMERASE III TRANSCRIPTION MAF1"/>
    <property type="match status" value="1"/>
</dbReference>